<evidence type="ECO:0000313" key="2">
    <source>
        <dbReference type="EMBL" id="MCF0062530.1"/>
    </source>
</evidence>
<keyword evidence="3" id="KW-1185">Reference proteome</keyword>
<accession>A0A9X1TFC5</accession>
<proteinExistence type="predicted"/>
<dbReference type="EMBL" id="JAJTTC010000002">
    <property type="protein sequence ID" value="MCF0062530.1"/>
    <property type="molecule type" value="Genomic_DNA"/>
</dbReference>
<dbReference type="RefSeq" id="WP_234655634.1">
    <property type="nucleotide sequence ID" value="NZ_CP094997.1"/>
</dbReference>
<name>A0A9X1TFC5_9BACT</name>
<feature type="region of interest" description="Disordered" evidence="1">
    <location>
        <begin position="48"/>
        <end position="71"/>
    </location>
</feature>
<reference evidence="2" key="1">
    <citation type="submission" date="2021-12" db="EMBL/GenBank/DDBJ databases">
        <title>Novel species in genus Dyadobacter.</title>
        <authorList>
            <person name="Ma C."/>
        </authorList>
    </citation>
    <scope>NUCLEOTIDE SEQUENCE</scope>
    <source>
        <strain evidence="2">LJ419</strain>
    </source>
</reference>
<protein>
    <submittedName>
        <fullName evidence="2">DUF2281 domain-containing protein</fullName>
    </submittedName>
</protein>
<evidence type="ECO:0000256" key="1">
    <source>
        <dbReference type="SAM" id="MobiDB-lite"/>
    </source>
</evidence>
<comment type="caution">
    <text evidence="2">The sequence shown here is derived from an EMBL/GenBank/DDBJ whole genome shotgun (WGS) entry which is preliminary data.</text>
</comment>
<organism evidence="2 3">
    <name type="scientific">Dyadobacter chenwenxiniae</name>
    <dbReference type="NCBI Taxonomy" id="2906456"/>
    <lineage>
        <taxon>Bacteria</taxon>
        <taxon>Pseudomonadati</taxon>
        <taxon>Bacteroidota</taxon>
        <taxon>Cytophagia</taxon>
        <taxon>Cytophagales</taxon>
        <taxon>Spirosomataceae</taxon>
        <taxon>Dyadobacter</taxon>
    </lineage>
</organism>
<dbReference type="Proteomes" id="UP001139000">
    <property type="component" value="Unassembled WGS sequence"/>
</dbReference>
<evidence type="ECO:0000313" key="3">
    <source>
        <dbReference type="Proteomes" id="UP001139000"/>
    </source>
</evidence>
<sequence>MLTVIEGTYENGQVILDHKPKVENKTKVVVIFEEIEIPAEINAKRPFGISNGSITLSPDFDEPLDDLKDYM</sequence>
<gene>
    <name evidence="2" type="ORF">LXM26_13570</name>
</gene>
<dbReference type="AlphaFoldDB" id="A0A9X1TFC5"/>